<dbReference type="GO" id="GO:0046872">
    <property type="term" value="F:metal ion binding"/>
    <property type="evidence" value="ECO:0007669"/>
    <property type="project" value="InterPro"/>
</dbReference>
<dbReference type="Proteomes" id="UP000697710">
    <property type="component" value="Unassembled WGS sequence"/>
</dbReference>
<comment type="caution">
    <text evidence="3">The sequence shown here is derived from an EMBL/GenBank/DDBJ whole genome shotgun (WGS) entry which is preliminary data.</text>
</comment>
<dbReference type="SUPFAM" id="SSF63411">
    <property type="entry name" value="LuxS/MPP-like metallohydrolase"/>
    <property type="match status" value="3"/>
</dbReference>
<reference evidence="3" key="1">
    <citation type="submission" date="2020-04" db="EMBL/GenBank/DDBJ databases">
        <authorList>
            <person name="Zhang T."/>
        </authorList>
    </citation>
    <scope>NUCLEOTIDE SEQUENCE</scope>
    <source>
        <strain evidence="3">HKST-UBA01</strain>
    </source>
</reference>
<proteinExistence type="predicted"/>
<dbReference type="InterPro" id="IPR007863">
    <property type="entry name" value="Peptidase_M16_C"/>
</dbReference>
<organism evidence="3 4">
    <name type="scientific">Eiseniibacteriota bacterium</name>
    <dbReference type="NCBI Taxonomy" id="2212470"/>
    <lineage>
        <taxon>Bacteria</taxon>
        <taxon>Candidatus Eiseniibacteriota</taxon>
    </lineage>
</organism>
<dbReference type="Gene3D" id="3.30.830.10">
    <property type="entry name" value="Metalloenzyme, LuxS/M16 peptidase-like"/>
    <property type="match status" value="3"/>
</dbReference>
<dbReference type="Pfam" id="PF05193">
    <property type="entry name" value="Peptidase_M16_C"/>
    <property type="match status" value="1"/>
</dbReference>
<accession>A0A956RQY0</accession>
<feature type="domain" description="Peptidase M16 C-terminal" evidence="2">
    <location>
        <begin position="316"/>
        <end position="495"/>
    </location>
</feature>
<dbReference type="PANTHER" id="PTHR11851">
    <property type="entry name" value="METALLOPROTEASE"/>
    <property type="match status" value="1"/>
</dbReference>
<dbReference type="InterPro" id="IPR011249">
    <property type="entry name" value="Metalloenz_LuxS/M16"/>
</dbReference>
<dbReference type="AlphaFoldDB" id="A0A956RQY0"/>
<dbReference type="Pfam" id="PF00675">
    <property type="entry name" value="Peptidase_M16"/>
    <property type="match status" value="1"/>
</dbReference>
<name>A0A956RQY0_UNCEI</name>
<gene>
    <name evidence="3" type="ORF">KC729_14920</name>
</gene>
<evidence type="ECO:0000259" key="1">
    <source>
        <dbReference type="Pfam" id="PF00675"/>
    </source>
</evidence>
<feature type="non-terminal residue" evidence="3">
    <location>
        <position position="1"/>
    </location>
</feature>
<protein>
    <submittedName>
        <fullName evidence="3">Insulinase family protein</fullName>
    </submittedName>
</protein>
<dbReference type="PANTHER" id="PTHR11851:SF224">
    <property type="entry name" value="PROCESSING PROTEASE"/>
    <property type="match status" value="1"/>
</dbReference>
<evidence type="ECO:0000313" key="3">
    <source>
        <dbReference type="EMBL" id="MCA9728982.1"/>
    </source>
</evidence>
<dbReference type="InterPro" id="IPR050361">
    <property type="entry name" value="MPP/UQCRC_Complex"/>
</dbReference>
<dbReference type="EMBL" id="JAGQHR010000535">
    <property type="protein sequence ID" value="MCA9728982.1"/>
    <property type="molecule type" value="Genomic_DNA"/>
</dbReference>
<evidence type="ECO:0000259" key="2">
    <source>
        <dbReference type="Pfam" id="PF05193"/>
    </source>
</evidence>
<reference evidence="3" key="2">
    <citation type="journal article" date="2021" name="Microbiome">
        <title>Successional dynamics and alternative stable states in a saline activated sludge microbial community over 9 years.</title>
        <authorList>
            <person name="Wang Y."/>
            <person name="Ye J."/>
            <person name="Ju F."/>
            <person name="Liu L."/>
            <person name="Boyd J.A."/>
            <person name="Deng Y."/>
            <person name="Parks D.H."/>
            <person name="Jiang X."/>
            <person name="Yin X."/>
            <person name="Woodcroft B.J."/>
            <person name="Tyson G.W."/>
            <person name="Hugenholtz P."/>
            <person name="Polz M.F."/>
            <person name="Zhang T."/>
        </authorList>
    </citation>
    <scope>NUCLEOTIDE SEQUENCE</scope>
    <source>
        <strain evidence="3">HKST-UBA01</strain>
    </source>
</reference>
<dbReference type="InterPro" id="IPR011765">
    <property type="entry name" value="Pept_M16_N"/>
</dbReference>
<sequence length="599" mass="65346">VWLDDQQIVSEFNVTVTLREDADQAEVERIVQDELTRFAQNGPTGPELARAQTSREARFLRGIQQVGSWRGKADLLNRYNHYVGTPDYLAQDMARFQNATTASVRDVFAKWVGPDRVVFEVHPLGKLEPEATAAVDRGTLPEGGATPAFQIPTVDRNDLDNGLQVMTLDQHELPLVEIRMVLGAGSSSDPLAQSGLAALTGSMLTEGTGNLDGFAFEDRLDQLGAQLRVSTEDDYTTIALTALAKNLDESVKLMADALLRPTVAAGRLQKMKERRVVDIRREGENPRAVVGKASRKVLYGDDHPYGKSPTVESMESISVEDVKGFLAQHFTPDRATLIAVGDIRPEEALRLAERYFGAWKGTATEVAAIPPAHPAHDGRAVYLIDKPGDSQSTISIVHPGVLRSSENWTRADVANRMLGGMFSSRLNLNLREDKGYSYGVRSGFSDEKEGGMFSMGGRVQAEVTAPALVEFMKELRGIHGEKPATATELEFAKNSIIRGYPMAYETIGDLANAFASRSGLGLPMEDLTERPARVEAVTLEQANAAGKEFFHPEEVQVIVVGDLAKIEDSVRALDLGPVYRLDRDGNPVMSTETGESLAP</sequence>
<feature type="domain" description="Peptidase M16 N-terminal" evidence="1">
    <location>
        <begin position="166"/>
        <end position="273"/>
    </location>
</feature>
<evidence type="ECO:0000313" key="4">
    <source>
        <dbReference type="Proteomes" id="UP000697710"/>
    </source>
</evidence>